<dbReference type="AlphaFoldDB" id="A0A9D4FY26"/>
<organism evidence="1 2">
    <name type="scientific">Dreissena polymorpha</name>
    <name type="common">Zebra mussel</name>
    <name type="synonym">Mytilus polymorpha</name>
    <dbReference type="NCBI Taxonomy" id="45954"/>
    <lineage>
        <taxon>Eukaryota</taxon>
        <taxon>Metazoa</taxon>
        <taxon>Spiralia</taxon>
        <taxon>Lophotrochozoa</taxon>
        <taxon>Mollusca</taxon>
        <taxon>Bivalvia</taxon>
        <taxon>Autobranchia</taxon>
        <taxon>Heteroconchia</taxon>
        <taxon>Euheterodonta</taxon>
        <taxon>Imparidentia</taxon>
        <taxon>Neoheterodontei</taxon>
        <taxon>Myida</taxon>
        <taxon>Dreissenoidea</taxon>
        <taxon>Dreissenidae</taxon>
        <taxon>Dreissena</taxon>
    </lineage>
</organism>
<proteinExistence type="predicted"/>
<dbReference type="Proteomes" id="UP000828390">
    <property type="component" value="Unassembled WGS sequence"/>
</dbReference>
<accession>A0A9D4FY26</accession>
<name>A0A9D4FY26_DREPO</name>
<comment type="caution">
    <text evidence="1">The sequence shown here is derived from an EMBL/GenBank/DDBJ whole genome shotgun (WGS) entry which is preliminary data.</text>
</comment>
<reference evidence="1" key="1">
    <citation type="journal article" date="2019" name="bioRxiv">
        <title>The Genome of the Zebra Mussel, Dreissena polymorpha: A Resource for Invasive Species Research.</title>
        <authorList>
            <person name="McCartney M.A."/>
            <person name="Auch B."/>
            <person name="Kono T."/>
            <person name="Mallez S."/>
            <person name="Zhang Y."/>
            <person name="Obille A."/>
            <person name="Becker A."/>
            <person name="Abrahante J.E."/>
            <person name="Garbe J."/>
            <person name="Badalamenti J.P."/>
            <person name="Herman A."/>
            <person name="Mangelson H."/>
            <person name="Liachko I."/>
            <person name="Sullivan S."/>
            <person name="Sone E.D."/>
            <person name="Koren S."/>
            <person name="Silverstein K.A.T."/>
            <person name="Beckman K.B."/>
            <person name="Gohl D.M."/>
        </authorList>
    </citation>
    <scope>NUCLEOTIDE SEQUENCE</scope>
    <source>
        <strain evidence="1">Duluth1</strain>
        <tissue evidence="1">Whole animal</tissue>
    </source>
</reference>
<reference evidence="1" key="2">
    <citation type="submission" date="2020-11" db="EMBL/GenBank/DDBJ databases">
        <authorList>
            <person name="McCartney M.A."/>
            <person name="Auch B."/>
            <person name="Kono T."/>
            <person name="Mallez S."/>
            <person name="Becker A."/>
            <person name="Gohl D.M."/>
            <person name="Silverstein K.A.T."/>
            <person name="Koren S."/>
            <person name="Bechman K.B."/>
            <person name="Herman A."/>
            <person name="Abrahante J.E."/>
            <person name="Garbe J."/>
        </authorList>
    </citation>
    <scope>NUCLEOTIDE SEQUENCE</scope>
    <source>
        <strain evidence="1">Duluth1</strain>
        <tissue evidence="1">Whole animal</tissue>
    </source>
</reference>
<sequence>MMCSFCIRHKCRPARSAIGSAPWVDVPCTWIARDSLIRHQRTETHSHLAPRNLVGQLEEMGSLQKSARIAAYKNLYWLMKQDVPHTTNYLPLNDLGK</sequence>
<gene>
    <name evidence="1" type="ORF">DPMN_134930</name>
</gene>
<dbReference type="EMBL" id="JAIWYP010000006">
    <property type="protein sequence ID" value="KAH3806607.1"/>
    <property type="molecule type" value="Genomic_DNA"/>
</dbReference>
<evidence type="ECO:0000313" key="1">
    <source>
        <dbReference type="EMBL" id="KAH3806607.1"/>
    </source>
</evidence>
<evidence type="ECO:0000313" key="2">
    <source>
        <dbReference type="Proteomes" id="UP000828390"/>
    </source>
</evidence>
<protein>
    <submittedName>
        <fullName evidence="1">Uncharacterized protein</fullName>
    </submittedName>
</protein>
<keyword evidence="2" id="KW-1185">Reference proteome</keyword>